<reference evidence="2" key="1">
    <citation type="submission" date="2021-02" db="EMBL/GenBank/DDBJ databases">
        <authorList>
            <person name="Nowell W R."/>
        </authorList>
    </citation>
    <scope>NUCLEOTIDE SEQUENCE</scope>
</reference>
<proteinExistence type="predicted"/>
<feature type="domain" description="Glycogen debranching enzyme central" evidence="1">
    <location>
        <begin position="15"/>
        <end position="151"/>
    </location>
</feature>
<sequence length="174" mass="20305">PIEQSQLIRLTSLNDREYNGFRTIEFTENFRPGSIVIFQVSVLPRIHQTLINIEQIINQFSNPSSQFNKIIQDLTLIDLERVLYRSSVEEQSDGKGVDVYTIPDYGQLVYCGLHGLIPILEKIRQSNQLKHPLVNNLKQGNWLMEYISNRLKIHPNTKQVFYFILFLSKIKKSN</sequence>
<comment type="caution">
    <text evidence="2">The sequence shown here is derived from an EMBL/GenBank/DDBJ whole genome shotgun (WGS) entry which is preliminary data.</text>
</comment>
<evidence type="ECO:0000313" key="3">
    <source>
        <dbReference type="Proteomes" id="UP000663868"/>
    </source>
</evidence>
<dbReference type="InterPro" id="IPR010401">
    <property type="entry name" value="AGL/Gdb1"/>
</dbReference>
<dbReference type="PANTHER" id="PTHR10569:SF2">
    <property type="entry name" value="GLYCOGEN DEBRANCHING ENZYME"/>
    <property type="match status" value="1"/>
</dbReference>
<dbReference type="GO" id="GO:0004135">
    <property type="term" value="F:amylo-alpha-1,6-glucosidase activity"/>
    <property type="evidence" value="ECO:0007669"/>
    <property type="project" value="InterPro"/>
</dbReference>
<dbReference type="Proteomes" id="UP000663868">
    <property type="component" value="Unassembled WGS sequence"/>
</dbReference>
<evidence type="ECO:0000259" key="1">
    <source>
        <dbReference type="Pfam" id="PF14702"/>
    </source>
</evidence>
<dbReference type="AlphaFoldDB" id="A0A820P4T9"/>
<dbReference type="EMBL" id="CAJOBB010024474">
    <property type="protein sequence ID" value="CAF4401014.1"/>
    <property type="molecule type" value="Genomic_DNA"/>
</dbReference>
<organism evidence="2 3">
    <name type="scientific">Adineta steineri</name>
    <dbReference type="NCBI Taxonomy" id="433720"/>
    <lineage>
        <taxon>Eukaryota</taxon>
        <taxon>Metazoa</taxon>
        <taxon>Spiralia</taxon>
        <taxon>Gnathifera</taxon>
        <taxon>Rotifera</taxon>
        <taxon>Eurotatoria</taxon>
        <taxon>Bdelloidea</taxon>
        <taxon>Adinetida</taxon>
        <taxon>Adinetidae</taxon>
        <taxon>Adineta</taxon>
    </lineage>
</organism>
<protein>
    <recommendedName>
        <fullName evidence="1">Glycogen debranching enzyme central domain-containing protein</fullName>
    </recommendedName>
</protein>
<accession>A0A820P4T9</accession>
<feature type="non-terminal residue" evidence="2">
    <location>
        <position position="1"/>
    </location>
</feature>
<dbReference type="GO" id="GO:0004134">
    <property type="term" value="F:4-alpha-glucanotransferase activity"/>
    <property type="evidence" value="ECO:0007669"/>
    <property type="project" value="InterPro"/>
</dbReference>
<dbReference type="PANTHER" id="PTHR10569">
    <property type="entry name" value="GLYCOGEN DEBRANCHING ENZYME"/>
    <property type="match status" value="1"/>
</dbReference>
<dbReference type="InterPro" id="IPR032788">
    <property type="entry name" value="AGL_central"/>
</dbReference>
<dbReference type="GO" id="GO:0005980">
    <property type="term" value="P:glycogen catabolic process"/>
    <property type="evidence" value="ECO:0007669"/>
    <property type="project" value="InterPro"/>
</dbReference>
<gene>
    <name evidence="2" type="ORF">KXQ929_LOCUS51023</name>
</gene>
<evidence type="ECO:0000313" key="2">
    <source>
        <dbReference type="EMBL" id="CAF4401014.1"/>
    </source>
</evidence>
<dbReference type="Pfam" id="PF14702">
    <property type="entry name" value="hGDE_central"/>
    <property type="match status" value="1"/>
</dbReference>
<name>A0A820P4T9_9BILA</name>